<evidence type="ECO:0000256" key="15">
    <source>
        <dbReference type="ARBA" id="ARBA00023136"/>
    </source>
</evidence>
<evidence type="ECO:0000256" key="20">
    <source>
        <dbReference type="ARBA" id="ARBA00032253"/>
    </source>
</evidence>
<dbReference type="OrthoDB" id="9799199at2"/>
<feature type="transmembrane region" description="Helical" evidence="24">
    <location>
        <begin position="207"/>
        <end position="227"/>
    </location>
</feature>
<evidence type="ECO:0000256" key="22">
    <source>
        <dbReference type="ARBA" id="ARBA00032743"/>
    </source>
</evidence>
<evidence type="ECO:0000313" key="25">
    <source>
        <dbReference type="EMBL" id="REG08439.1"/>
    </source>
</evidence>
<reference evidence="25 26" key="1">
    <citation type="submission" date="2018-08" db="EMBL/GenBank/DDBJ databases">
        <title>Genomic Encyclopedia of Type Strains, Phase IV (KMG-IV): sequencing the most valuable type-strain genomes for metagenomic binning, comparative biology and taxonomic classification.</title>
        <authorList>
            <person name="Goeker M."/>
        </authorList>
    </citation>
    <scope>NUCLEOTIDE SEQUENCE [LARGE SCALE GENOMIC DNA]</scope>
    <source>
        <strain evidence="25 26">DSM 23923</strain>
    </source>
</reference>
<evidence type="ECO:0000256" key="10">
    <source>
        <dbReference type="ARBA" id="ARBA00022679"/>
    </source>
</evidence>
<keyword evidence="10 25" id="KW-0808">Transferase</keyword>
<evidence type="ECO:0000256" key="11">
    <source>
        <dbReference type="ARBA" id="ARBA00022692"/>
    </source>
</evidence>
<comment type="pathway">
    <text evidence="3">Phospholipid metabolism; CDP-diacylglycerol biosynthesis; CDP-diacylglycerol from sn-glycerol 3-phosphate: step 3/3.</text>
</comment>
<dbReference type="Pfam" id="PF01148">
    <property type="entry name" value="CTP_transf_1"/>
    <property type="match status" value="1"/>
</dbReference>
<keyword evidence="14" id="KW-0443">Lipid metabolism</keyword>
<evidence type="ECO:0000313" key="26">
    <source>
        <dbReference type="Proteomes" id="UP000256388"/>
    </source>
</evidence>
<comment type="subcellular location">
    <subcellularLocation>
        <location evidence="2">Cell membrane</location>
        <topology evidence="2">Multi-pass membrane protein</topology>
    </subcellularLocation>
</comment>
<evidence type="ECO:0000256" key="4">
    <source>
        <dbReference type="ARBA" id="ARBA00005189"/>
    </source>
</evidence>
<keyword evidence="12 25" id="KW-0548">Nucleotidyltransferase</keyword>
<dbReference type="PANTHER" id="PTHR46382">
    <property type="entry name" value="PHOSPHATIDATE CYTIDYLYLTRANSFERASE"/>
    <property type="match status" value="1"/>
</dbReference>
<keyword evidence="8" id="KW-1003">Cell membrane</keyword>
<feature type="transmembrane region" description="Helical" evidence="24">
    <location>
        <begin position="175"/>
        <end position="195"/>
    </location>
</feature>
<keyword evidence="16" id="KW-0594">Phospholipid biosynthesis</keyword>
<evidence type="ECO:0000256" key="19">
    <source>
        <dbReference type="ARBA" id="ARBA00031825"/>
    </source>
</evidence>
<evidence type="ECO:0000256" key="1">
    <source>
        <dbReference type="ARBA" id="ARBA00001698"/>
    </source>
</evidence>
<feature type="transmembrane region" description="Helical" evidence="24">
    <location>
        <begin position="75"/>
        <end position="95"/>
    </location>
</feature>
<feature type="transmembrane region" description="Helical" evidence="24">
    <location>
        <begin position="12"/>
        <end position="38"/>
    </location>
</feature>
<feature type="transmembrane region" description="Helical" evidence="24">
    <location>
        <begin position="250"/>
        <end position="268"/>
    </location>
</feature>
<dbReference type="GO" id="GO:0016024">
    <property type="term" value="P:CDP-diacylglycerol biosynthetic process"/>
    <property type="evidence" value="ECO:0007669"/>
    <property type="project" value="TreeGrafter"/>
</dbReference>
<feature type="transmembrane region" description="Helical" evidence="24">
    <location>
        <begin position="50"/>
        <end position="68"/>
    </location>
</feature>
<dbReference type="EMBL" id="QUMS01000002">
    <property type="protein sequence ID" value="REG08439.1"/>
    <property type="molecule type" value="Genomic_DNA"/>
</dbReference>
<comment type="pathway">
    <text evidence="4">Lipid metabolism.</text>
</comment>
<protein>
    <recommendedName>
        <fullName evidence="7">Phosphatidate cytidylyltransferase</fullName>
        <ecNumber evidence="6">2.7.7.41</ecNumber>
    </recommendedName>
    <alternativeName>
        <fullName evidence="20">CDP-DAG synthase</fullName>
    </alternativeName>
    <alternativeName>
        <fullName evidence="22">CDP-DG synthase</fullName>
    </alternativeName>
    <alternativeName>
        <fullName evidence="18">CDP-diacylglycerol synthase</fullName>
    </alternativeName>
    <alternativeName>
        <fullName evidence="21">CDP-diglyceride pyrophosphorylase</fullName>
    </alternativeName>
    <alternativeName>
        <fullName evidence="23">CDP-diglyceride synthase</fullName>
    </alternativeName>
    <alternativeName>
        <fullName evidence="19">CTP:phosphatidate cytidylyltransferase</fullName>
    </alternativeName>
</protein>
<gene>
    <name evidence="25" type="ORF">DFR64_1806</name>
</gene>
<keyword evidence="15 24" id="KW-0472">Membrane</keyword>
<dbReference type="Proteomes" id="UP000256388">
    <property type="component" value="Unassembled WGS sequence"/>
</dbReference>
<evidence type="ECO:0000256" key="14">
    <source>
        <dbReference type="ARBA" id="ARBA00023098"/>
    </source>
</evidence>
<feature type="transmembrane region" description="Helical" evidence="24">
    <location>
        <begin position="107"/>
        <end position="127"/>
    </location>
</feature>
<evidence type="ECO:0000256" key="7">
    <source>
        <dbReference type="ARBA" id="ARBA00019373"/>
    </source>
</evidence>
<dbReference type="AlphaFoldDB" id="A0A347ZNF6"/>
<evidence type="ECO:0000256" key="12">
    <source>
        <dbReference type="ARBA" id="ARBA00022695"/>
    </source>
</evidence>
<evidence type="ECO:0000256" key="18">
    <source>
        <dbReference type="ARBA" id="ARBA00029893"/>
    </source>
</evidence>
<dbReference type="EC" id="2.7.7.41" evidence="6"/>
<evidence type="ECO:0000256" key="9">
    <source>
        <dbReference type="ARBA" id="ARBA00022516"/>
    </source>
</evidence>
<dbReference type="GO" id="GO:0005886">
    <property type="term" value="C:plasma membrane"/>
    <property type="evidence" value="ECO:0007669"/>
    <property type="project" value="UniProtKB-SubCell"/>
</dbReference>
<evidence type="ECO:0000256" key="2">
    <source>
        <dbReference type="ARBA" id="ARBA00004651"/>
    </source>
</evidence>
<sequence>MLGKRIISGVIIILLSLALILIGGWVFTIGVAAILAMAAWEFAAIFEKGGYSPAKYILTAGTFLTALCAKSENDLFIRAAFCLAILSIALYHVLVYSHHQKTAGIDLAVSLAGIAFIAFTGNFLVQLRFIPEGLFWLAQCIIPAGISDVGAFFIGSLFGSHKIAPDLSPNKSWEGYFGGVFTSMLLGYGIGLLLGSHSATFSGMRGMWIGLAVGIISPLGDFTKSIFKRQFGLKNTGNLIPGHGGVLDRIDTWLIAGIISYFMIHLFFI</sequence>
<feature type="transmembrane region" description="Helical" evidence="24">
    <location>
        <begin position="134"/>
        <end position="155"/>
    </location>
</feature>
<evidence type="ECO:0000256" key="23">
    <source>
        <dbReference type="ARBA" id="ARBA00033406"/>
    </source>
</evidence>
<evidence type="ECO:0000256" key="8">
    <source>
        <dbReference type="ARBA" id="ARBA00022475"/>
    </source>
</evidence>
<comment type="similarity">
    <text evidence="5">Belongs to the CDS family.</text>
</comment>
<keyword evidence="17" id="KW-1208">Phospholipid metabolism</keyword>
<evidence type="ECO:0000256" key="6">
    <source>
        <dbReference type="ARBA" id="ARBA00012487"/>
    </source>
</evidence>
<accession>A0A347ZNF6</accession>
<dbReference type="RefSeq" id="WP_116225094.1">
    <property type="nucleotide sequence ID" value="NZ_AP018437.1"/>
</dbReference>
<evidence type="ECO:0000256" key="16">
    <source>
        <dbReference type="ARBA" id="ARBA00023209"/>
    </source>
</evidence>
<keyword evidence="9" id="KW-0444">Lipid biosynthesis</keyword>
<name>A0A347ZNF6_9CHLR</name>
<comment type="caution">
    <text evidence="25">The sequence shown here is derived from an EMBL/GenBank/DDBJ whole genome shotgun (WGS) entry which is preliminary data.</text>
</comment>
<organism evidence="25 26">
    <name type="scientific">Pelolinea submarina</name>
    <dbReference type="NCBI Taxonomy" id="913107"/>
    <lineage>
        <taxon>Bacteria</taxon>
        <taxon>Bacillati</taxon>
        <taxon>Chloroflexota</taxon>
        <taxon>Anaerolineae</taxon>
        <taxon>Anaerolineales</taxon>
        <taxon>Anaerolineaceae</taxon>
        <taxon>Pelolinea</taxon>
    </lineage>
</organism>
<evidence type="ECO:0000256" key="24">
    <source>
        <dbReference type="SAM" id="Phobius"/>
    </source>
</evidence>
<evidence type="ECO:0000256" key="5">
    <source>
        <dbReference type="ARBA" id="ARBA00010185"/>
    </source>
</evidence>
<keyword evidence="26" id="KW-1185">Reference proteome</keyword>
<dbReference type="GO" id="GO:0004605">
    <property type="term" value="F:phosphatidate cytidylyltransferase activity"/>
    <property type="evidence" value="ECO:0007669"/>
    <property type="project" value="UniProtKB-EC"/>
</dbReference>
<evidence type="ECO:0000256" key="21">
    <source>
        <dbReference type="ARBA" id="ARBA00032396"/>
    </source>
</evidence>
<evidence type="ECO:0000256" key="17">
    <source>
        <dbReference type="ARBA" id="ARBA00023264"/>
    </source>
</evidence>
<proteinExistence type="inferred from homology"/>
<evidence type="ECO:0000256" key="3">
    <source>
        <dbReference type="ARBA" id="ARBA00005119"/>
    </source>
</evidence>
<keyword evidence="13 24" id="KW-1133">Transmembrane helix</keyword>
<comment type="catalytic activity">
    <reaction evidence="1">
        <text>a 1,2-diacyl-sn-glycero-3-phosphate + CTP + H(+) = a CDP-1,2-diacyl-sn-glycerol + diphosphate</text>
        <dbReference type="Rhea" id="RHEA:16229"/>
        <dbReference type="ChEBI" id="CHEBI:15378"/>
        <dbReference type="ChEBI" id="CHEBI:33019"/>
        <dbReference type="ChEBI" id="CHEBI:37563"/>
        <dbReference type="ChEBI" id="CHEBI:58332"/>
        <dbReference type="ChEBI" id="CHEBI:58608"/>
        <dbReference type="EC" id="2.7.7.41"/>
    </reaction>
</comment>
<evidence type="ECO:0000256" key="13">
    <source>
        <dbReference type="ARBA" id="ARBA00022989"/>
    </source>
</evidence>
<dbReference type="PANTHER" id="PTHR46382:SF1">
    <property type="entry name" value="PHOSPHATIDATE CYTIDYLYLTRANSFERASE"/>
    <property type="match status" value="1"/>
</dbReference>
<keyword evidence="11 24" id="KW-0812">Transmembrane</keyword>